<dbReference type="GO" id="GO:0005637">
    <property type="term" value="C:nuclear inner membrane"/>
    <property type="evidence" value="ECO:0007669"/>
    <property type="project" value="UniProtKB-SubCell"/>
</dbReference>
<feature type="transmembrane region" description="Helical" evidence="9">
    <location>
        <begin position="330"/>
        <end position="353"/>
    </location>
</feature>
<evidence type="ECO:0000256" key="8">
    <source>
        <dbReference type="SAM" id="Coils"/>
    </source>
</evidence>
<evidence type="ECO:0000256" key="7">
    <source>
        <dbReference type="ARBA" id="ARBA00023242"/>
    </source>
</evidence>
<keyword evidence="6 9" id="KW-0472">Membrane</keyword>
<dbReference type="InterPro" id="IPR019358">
    <property type="entry name" value="NEMP_fam"/>
</dbReference>
<keyword evidence="4 10" id="KW-0732">Signal</keyword>
<keyword evidence="7" id="KW-0539">Nucleus</keyword>
<keyword evidence="12" id="KW-1185">Reference proteome</keyword>
<keyword evidence="3 9" id="KW-0812">Transmembrane</keyword>
<sequence length="579" mass="63074">MVERRTRSRCLRAAAALLLCLCVFMAAAPHADAALSSKAAPRRPTGVAMDEGETARATLTEWAETQSFCFLENASLRVRLDALNSSAQSPVIRAFGQSPEAQSVYDATLATLRLLHDYAWPLRAFFWVWSDLRVVVSGDDVQRLTFAYSRAPGPVCRGLRAIAEGTASLAAYDVPPVAISSAQTALHALALALCENCVNGCPLECEPVRPQEYDASALAPSACRLTLSPAHAPCISVTGPSKQFLDGAPSAVRFSLTFFTYMSSYYAQNLVLGLALFFGARRLARSRMFHYVLGASVGVTCSVLLALYVFTRQTKSATRLVPGFQLLQSLGTMVSIAVPFTGYVLMPSLYALAKWALGYGVRFWLADELLGVPHLGKIYVVSFALLGVLLVWWNQWGASPRALEHMDPALDGAALDGDDDDGVVADLLSGADDDLPLTTAQTALARTLQLAGLLLLVHSTSSTESSLLLVALVLLMGLFETLGSVLFYWYHYEAPGRHSTLISKKEFEAQAKTETEKALQALQEYLRQHPDELEKVKEESEIRLRRFAKGRHHLDVAARDPTAARSVGRHGLRSYCVVQ</sequence>
<feature type="transmembrane region" description="Helical" evidence="9">
    <location>
        <begin position="291"/>
        <end position="310"/>
    </location>
</feature>
<comment type="caution">
    <text evidence="11">The sequence shown here is derived from an EMBL/GenBank/DDBJ whole genome shotgun (WGS) entry which is preliminary data.</text>
</comment>
<organism evidence="11 12">
    <name type="scientific">Pythium insidiosum</name>
    <name type="common">Pythiosis disease agent</name>
    <dbReference type="NCBI Taxonomy" id="114742"/>
    <lineage>
        <taxon>Eukaryota</taxon>
        <taxon>Sar</taxon>
        <taxon>Stramenopiles</taxon>
        <taxon>Oomycota</taxon>
        <taxon>Peronosporomycetes</taxon>
        <taxon>Pythiales</taxon>
        <taxon>Pythiaceae</taxon>
        <taxon>Pythium</taxon>
    </lineage>
</organism>
<evidence type="ECO:0000256" key="6">
    <source>
        <dbReference type="ARBA" id="ARBA00023136"/>
    </source>
</evidence>
<dbReference type="Proteomes" id="UP001209570">
    <property type="component" value="Unassembled WGS sequence"/>
</dbReference>
<evidence type="ECO:0000313" key="11">
    <source>
        <dbReference type="EMBL" id="KAJ0402051.1"/>
    </source>
</evidence>
<proteinExistence type="inferred from homology"/>
<name>A0AAD5M2I6_PYTIN</name>
<protein>
    <recommendedName>
        <fullName evidence="13">Transmembrane protein</fullName>
    </recommendedName>
</protein>
<accession>A0AAD5M2I6</accession>
<keyword evidence="5 9" id="KW-1133">Transmembrane helix</keyword>
<feature type="transmembrane region" description="Helical" evidence="9">
    <location>
        <begin position="258"/>
        <end position="279"/>
    </location>
</feature>
<evidence type="ECO:0000313" key="12">
    <source>
        <dbReference type="Proteomes" id="UP001209570"/>
    </source>
</evidence>
<evidence type="ECO:0000256" key="9">
    <source>
        <dbReference type="SAM" id="Phobius"/>
    </source>
</evidence>
<dbReference type="PANTHER" id="PTHR13598">
    <property type="entry name" value="AT07567P-RELATED"/>
    <property type="match status" value="1"/>
</dbReference>
<evidence type="ECO:0000256" key="10">
    <source>
        <dbReference type="SAM" id="SignalP"/>
    </source>
</evidence>
<feature type="transmembrane region" description="Helical" evidence="9">
    <location>
        <begin position="467"/>
        <end position="490"/>
    </location>
</feature>
<evidence type="ECO:0000256" key="5">
    <source>
        <dbReference type="ARBA" id="ARBA00022989"/>
    </source>
</evidence>
<evidence type="ECO:0008006" key="13">
    <source>
        <dbReference type="Google" id="ProtNLM"/>
    </source>
</evidence>
<evidence type="ECO:0000256" key="3">
    <source>
        <dbReference type="ARBA" id="ARBA00022692"/>
    </source>
</evidence>
<comment type="similarity">
    <text evidence="2">Belongs to the NEMP family.</text>
</comment>
<feature type="chain" id="PRO_5042206672" description="Transmembrane protein" evidence="10">
    <location>
        <begin position="34"/>
        <end position="579"/>
    </location>
</feature>
<keyword evidence="8" id="KW-0175">Coiled coil</keyword>
<dbReference type="EMBL" id="JAKCXM010000112">
    <property type="protein sequence ID" value="KAJ0402051.1"/>
    <property type="molecule type" value="Genomic_DNA"/>
</dbReference>
<dbReference type="Pfam" id="PF10225">
    <property type="entry name" value="NEMP"/>
    <property type="match status" value="2"/>
</dbReference>
<dbReference type="AlphaFoldDB" id="A0AAD5M2I6"/>
<feature type="signal peptide" evidence="10">
    <location>
        <begin position="1"/>
        <end position="33"/>
    </location>
</feature>
<dbReference type="PANTHER" id="PTHR13598:SF1">
    <property type="entry name" value="AT07567P-RELATED"/>
    <property type="match status" value="1"/>
</dbReference>
<comment type="subcellular location">
    <subcellularLocation>
        <location evidence="1">Nucleus inner membrane</location>
        <topology evidence="1">Multi-pass membrane protein</topology>
        <orientation evidence="1">Nucleoplasmic side</orientation>
    </subcellularLocation>
</comment>
<feature type="coiled-coil region" evidence="8">
    <location>
        <begin position="504"/>
        <end position="539"/>
    </location>
</feature>
<gene>
    <name evidence="11" type="ORF">P43SY_009256</name>
</gene>
<evidence type="ECO:0000256" key="4">
    <source>
        <dbReference type="ARBA" id="ARBA00022729"/>
    </source>
</evidence>
<reference evidence="11" key="1">
    <citation type="submission" date="2021-12" db="EMBL/GenBank/DDBJ databases">
        <title>Prjna785345.</title>
        <authorList>
            <person name="Rujirawat T."/>
            <person name="Krajaejun T."/>
        </authorList>
    </citation>
    <scope>NUCLEOTIDE SEQUENCE</scope>
    <source>
        <strain evidence="11">Pi057C3</strain>
    </source>
</reference>
<evidence type="ECO:0000256" key="2">
    <source>
        <dbReference type="ARBA" id="ARBA00005748"/>
    </source>
</evidence>
<evidence type="ECO:0000256" key="1">
    <source>
        <dbReference type="ARBA" id="ARBA00004575"/>
    </source>
</evidence>
<feature type="transmembrane region" description="Helical" evidence="9">
    <location>
        <begin position="374"/>
        <end position="393"/>
    </location>
</feature>